<gene>
    <name evidence="2" type="ORF">ACFSR5_15595</name>
</gene>
<dbReference type="EMBL" id="JBHULR010000009">
    <property type="protein sequence ID" value="MFD2549073.1"/>
    <property type="molecule type" value="Genomic_DNA"/>
</dbReference>
<comment type="caution">
    <text evidence="2">The sequence shown here is derived from an EMBL/GenBank/DDBJ whole genome shotgun (WGS) entry which is preliminary data.</text>
</comment>
<protein>
    <submittedName>
        <fullName evidence="2">Aldo/keto reductase</fullName>
    </submittedName>
</protein>
<evidence type="ECO:0000313" key="3">
    <source>
        <dbReference type="Proteomes" id="UP001597545"/>
    </source>
</evidence>
<dbReference type="Proteomes" id="UP001597545">
    <property type="component" value="Unassembled WGS sequence"/>
</dbReference>
<dbReference type="Pfam" id="PF00248">
    <property type="entry name" value="Aldo_ket_red"/>
    <property type="match status" value="1"/>
</dbReference>
<dbReference type="CDD" id="cd19152">
    <property type="entry name" value="AKR_AKR15A"/>
    <property type="match status" value="1"/>
</dbReference>
<dbReference type="InterPro" id="IPR020471">
    <property type="entry name" value="AKR"/>
</dbReference>
<organism evidence="2 3">
    <name type="scientific">Sphingobacterium suaedae</name>
    <dbReference type="NCBI Taxonomy" id="1686402"/>
    <lineage>
        <taxon>Bacteria</taxon>
        <taxon>Pseudomonadati</taxon>
        <taxon>Bacteroidota</taxon>
        <taxon>Sphingobacteriia</taxon>
        <taxon>Sphingobacteriales</taxon>
        <taxon>Sphingobacteriaceae</taxon>
        <taxon>Sphingobacterium</taxon>
    </lineage>
</organism>
<dbReference type="SUPFAM" id="SSF51430">
    <property type="entry name" value="NAD(P)-linked oxidoreductase"/>
    <property type="match status" value="1"/>
</dbReference>
<evidence type="ECO:0000259" key="1">
    <source>
        <dbReference type="Pfam" id="PF00248"/>
    </source>
</evidence>
<dbReference type="PANTHER" id="PTHR42686:SF1">
    <property type="entry name" value="GH17980P-RELATED"/>
    <property type="match status" value="1"/>
</dbReference>
<feature type="domain" description="NADP-dependent oxidoreductase" evidence="1">
    <location>
        <begin position="38"/>
        <end position="349"/>
    </location>
</feature>
<accession>A0ABW5KL35</accession>
<reference evidence="3" key="1">
    <citation type="journal article" date="2019" name="Int. J. Syst. Evol. Microbiol.">
        <title>The Global Catalogue of Microorganisms (GCM) 10K type strain sequencing project: providing services to taxonomists for standard genome sequencing and annotation.</title>
        <authorList>
            <consortium name="The Broad Institute Genomics Platform"/>
            <consortium name="The Broad Institute Genome Sequencing Center for Infectious Disease"/>
            <person name="Wu L."/>
            <person name="Ma J."/>
        </authorList>
    </citation>
    <scope>NUCLEOTIDE SEQUENCE [LARGE SCALE GENOMIC DNA]</scope>
    <source>
        <strain evidence="3">KCTC 42662</strain>
    </source>
</reference>
<sequence length="369" mass="40704">MLGYSLRVSNRFISIPLFIMPASTTQKHNNALDQLPQVVFGTSGLGNLYVETPYETKRQIVEACVRASADGVVFDTAGKYGAGLSLETIGRCLSDLGVDASRVLISNKLGWYRVPLTTPEPTFEPGVWKGLHYDAEQRISYEGILDCFEQGNTLLGEYGAQLVSVHDPDEYLAKAVDAADEAARYNDILEAYRALRELKDAGKVLGIGVGSKKWEVIQRISRDVELDWVMIANSLTVHDHPADLIQFVRELHSKQVAVINSAVFNGGFLVGSDHYNYQQIDPDTEAGKKLYAWRNSFWNLCDAFGLKPAEACFNFGFKIPGVQSVALNTTKPEKVAINVAMATKEIPSAFWIKMADEGLIRPDVVAHLG</sequence>
<name>A0ABW5KL35_9SPHI</name>
<keyword evidence="3" id="KW-1185">Reference proteome</keyword>
<dbReference type="PANTHER" id="PTHR42686">
    <property type="entry name" value="GH17980P-RELATED"/>
    <property type="match status" value="1"/>
</dbReference>
<dbReference type="RefSeq" id="WP_380905393.1">
    <property type="nucleotide sequence ID" value="NZ_JBHUEG010000009.1"/>
</dbReference>
<evidence type="ECO:0000313" key="2">
    <source>
        <dbReference type="EMBL" id="MFD2549073.1"/>
    </source>
</evidence>
<dbReference type="InterPro" id="IPR036812">
    <property type="entry name" value="NAD(P)_OxRdtase_dom_sf"/>
</dbReference>
<dbReference type="InterPro" id="IPR023210">
    <property type="entry name" value="NADP_OxRdtase_dom"/>
</dbReference>
<dbReference type="Gene3D" id="3.20.20.100">
    <property type="entry name" value="NADP-dependent oxidoreductase domain"/>
    <property type="match status" value="1"/>
</dbReference>
<proteinExistence type="predicted"/>